<keyword evidence="3" id="KW-1185">Reference proteome</keyword>
<evidence type="ECO:0000256" key="1">
    <source>
        <dbReference type="SAM" id="SignalP"/>
    </source>
</evidence>
<feature type="signal peptide" evidence="1">
    <location>
        <begin position="1"/>
        <end position="19"/>
    </location>
</feature>
<organism evidence="2 3">
    <name type="scientific">Sporothrix curviconia</name>
    <dbReference type="NCBI Taxonomy" id="1260050"/>
    <lineage>
        <taxon>Eukaryota</taxon>
        <taxon>Fungi</taxon>
        <taxon>Dikarya</taxon>
        <taxon>Ascomycota</taxon>
        <taxon>Pezizomycotina</taxon>
        <taxon>Sordariomycetes</taxon>
        <taxon>Sordariomycetidae</taxon>
        <taxon>Ophiostomatales</taxon>
        <taxon>Ophiostomataceae</taxon>
        <taxon>Sporothrix</taxon>
    </lineage>
</organism>
<gene>
    <name evidence="2" type="ORF">SCUCBS95973_002242</name>
</gene>
<reference evidence="2 3" key="1">
    <citation type="submission" date="2024-01" db="EMBL/GenBank/DDBJ databases">
        <authorList>
            <person name="Allen C."/>
            <person name="Tagirdzhanova G."/>
        </authorList>
    </citation>
    <scope>NUCLEOTIDE SEQUENCE [LARGE SCALE GENOMIC DNA]</scope>
</reference>
<comment type="caution">
    <text evidence="2">The sequence shown here is derived from an EMBL/GenBank/DDBJ whole genome shotgun (WGS) entry which is preliminary data.</text>
</comment>
<keyword evidence="1" id="KW-0732">Signal</keyword>
<dbReference type="Proteomes" id="UP001642405">
    <property type="component" value="Unassembled WGS sequence"/>
</dbReference>
<evidence type="ECO:0000313" key="2">
    <source>
        <dbReference type="EMBL" id="CAK7214756.1"/>
    </source>
</evidence>
<sequence length="199" mass="20550">MKLLGTYTLVCAAAGVVTASAGKRPAIPSSSVSSVAPAASLQPCGINIISNADQTFPDASGKFQFTTTGYGRATPQTCSVGPPNGCVEFSGLDIGTTTFTFAFVYTATTETSGAYRFSFFYSVGSLKLPVCTVTSHSGTVLQTLDLAEKGDGNWSTITYLDFTAADEQSVVSCTVDSAAATDNFWFGGFGLEKVCGVSP</sequence>
<proteinExistence type="predicted"/>
<feature type="chain" id="PRO_5046572777" evidence="1">
    <location>
        <begin position="20"/>
        <end position="199"/>
    </location>
</feature>
<protein>
    <submittedName>
        <fullName evidence="2">Uncharacterized protein</fullName>
    </submittedName>
</protein>
<dbReference type="EMBL" id="CAWUHB010000009">
    <property type="protein sequence ID" value="CAK7214756.1"/>
    <property type="molecule type" value="Genomic_DNA"/>
</dbReference>
<name>A0ABP0B5F9_9PEZI</name>
<evidence type="ECO:0000313" key="3">
    <source>
        <dbReference type="Proteomes" id="UP001642405"/>
    </source>
</evidence>
<accession>A0ABP0B5F9</accession>